<dbReference type="Proteomes" id="UP000000305">
    <property type="component" value="Unassembled WGS sequence"/>
</dbReference>
<feature type="transmembrane region" description="Helical" evidence="7">
    <location>
        <begin position="112"/>
        <end position="132"/>
    </location>
</feature>
<dbReference type="OMA" id="VWWHCLL"/>
<dbReference type="FunCoup" id="E9FVZ0">
    <property type="interactions" value="84"/>
</dbReference>
<feature type="transmembrane region" description="Helical" evidence="7">
    <location>
        <begin position="85"/>
        <end position="106"/>
    </location>
</feature>
<comment type="subcellular location">
    <subcellularLocation>
        <location evidence="2">Membrane</location>
        <topology evidence="2">Multi-pass membrane protein</topology>
    </subcellularLocation>
</comment>
<dbReference type="AlphaFoldDB" id="E9FVZ0"/>
<dbReference type="EMBL" id="GL732525">
    <property type="protein sequence ID" value="EFX88633.1"/>
    <property type="molecule type" value="Genomic_DNA"/>
</dbReference>
<dbReference type="SUPFAM" id="SSF46565">
    <property type="entry name" value="Chaperone J-domain"/>
    <property type="match status" value="1"/>
</dbReference>
<keyword evidence="6 7" id="KW-0472">Membrane</keyword>
<dbReference type="Gene3D" id="1.10.287.110">
    <property type="entry name" value="DnaJ domain"/>
    <property type="match status" value="1"/>
</dbReference>
<evidence type="ECO:0000256" key="1">
    <source>
        <dbReference type="ARBA" id="ARBA00002080"/>
    </source>
</evidence>
<dbReference type="InterPro" id="IPR001623">
    <property type="entry name" value="DnaJ_domain"/>
</dbReference>
<dbReference type="InterPro" id="IPR007829">
    <property type="entry name" value="TM2"/>
</dbReference>
<dbReference type="SMART" id="SM00271">
    <property type="entry name" value="DnaJ"/>
    <property type="match status" value="1"/>
</dbReference>
<feature type="transmembrane region" description="Helical" evidence="7">
    <location>
        <begin position="7"/>
        <end position="26"/>
    </location>
</feature>
<dbReference type="InterPro" id="IPR036869">
    <property type="entry name" value="J_dom_sf"/>
</dbReference>
<evidence type="ECO:0000313" key="9">
    <source>
        <dbReference type="EMBL" id="EFX88633.1"/>
    </source>
</evidence>
<sequence length="354" mass="41046">MAGKSVCVTYLLWLIGGWFGLHQIYLRRDRHAFLIWSSAAGYLGFGLIRDLWRIPEYVKDANEDPGYMEELIKNMKKKRKPPYNIFRQFGGVIVGNLWGWIFQLAIPEETVFGINLSFLELFIPVAIALGWVHTVGNVGRIQGSFLYPLIGASSLLFLKFFDVEGISIAAFLSSVLFEAKGAQWRRTPNPRPNFCKRMSYLGICVLLYSSLWVSYLYFNAEMTDSSGESIKFRDGVANFLTSPLWTDFKRTFNTLITSLWTRGWHETWKQFMDDLDPFGEHQALKVLGLESNATQVEITARWRKLSKEWHPDRYVNPDKKLEAQEKFMEFSAAYETISKIKSRRARKNNSFQDY</sequence>
<dbReference type="eggNOG" id="KOG0714">
    <property type="taxonomic scope" value="Eukaryota"/>
</dbReference>
<organism evidence="9 10">
    <name type="scientific">Daphnia pulex</name>
    <name type="common">Water flea</name>
    <dbReference type="NCBI Taxonomy" id="6669"/>
    <lineage>
        <taxon>Eukaryota</taxon>
        <taxon>Metazoa</taxon>
        <taxon>Ecdysozoa</taxon>
        <taxon>Arthropoda</taxon>
        <taxon>Crustacea</taxon>
        <taxon>Branchiopoda</taxon>
        <taxon>Diplostraca</taxon>
        <taxon>Cladocera</taxon>
        <taxon>Anomopoda</taxon>
        <taxon>Daphniidae</taxon>
        <taxon>Daphnia</taxon>
    </lineage>
</organism>
<keyword evidence="4 7" id="KW-0812">Transmembrane</keyword>
<dbReference type="PANTHER" id="PTHR44733">
    <property type="entry name" value="DNAJ HOMOLOG SUBFAMILY C MEMBER 22"/>
    <property type="match status" value="1"/>
</dbReference>
<gene>
    <name evidence="9" type="ORF">DAPPUDRAFT_304710</name>
</gene>
<evidence type="ECO:0000256" key="2">
    <source>
        <dbReference type="ARBA" id="ARBA00004141"/>
    </source>
</evidence>
<dbReference type="OrthoDB" id="10262359at2759"/>
<name>E9FVZ0_DAPPU</name>
<feature type="transmembrane region" description="Helical" evidence="7">
    <location>
        <begin position="197"/>
        <end position="218"/>
    </location>
</feature>
<reference evidence="9 10" key="1">
    <citation type="journal article" date="2011" name="Science">
        <title>The ecoresponsive genome of Daphnia pulex.</title>
        <authorList>
            <person name="Colbourne J.K."/>
            <person name="Pfrender M.E."/>
            <person name="Gilbert D."/>
            <person name="Thomas W.K."/>
            <person name="Tucker A."/>
            <person name="Oakley T.H."/>
            <person name="Tokishita S."/>
            <person name="Aerts A."/>
            <person name="Arnold G.J."/>
            <person name="Basu M.K."/>
            <person name="Bauer D.J."/>
            <person name="Caceres C.E."/>
            <person name="Carmel L."/>
            <person name="Casola C."/>
            <person name="Choi J.H."/>
            <person name="Detter J.C."/>
            <person name="Dong Q."/>
            <person name="Dusheyko S."/>
            <person name="Eads B.D."/>
            <person name="Frohlich T."/>
            <person name="Geiler-Samerotte K.A."/>
            <person name="Gerlach D."/>
            <person name="Hatcher P."/>
            <person name="Jogdeo S."/>
            <person name="Krijgsveld J."/>
            <person name="Kriventseva E.V."/>
            <person name="Kultz D."/>
            <person name="Laforsch C."/>
            <person name="Lindquist E."/>
            <person name="Lopez J."/>
            <person name="Manak J.R."/>
            <person name="Muller J."/>
            <person name="Pangilinan J."/>
            <person name="Patwardhan R.P."/>
            <person name="Pitluck S."/>
            <person name="Pritham E.J."/>
            <person name="Rechtsteiner A."/>
            <person name="Rho M."/>
            <person name="Rogozin I.B."/>
            <person name="Sakarya O."/>
            <person name="Salamov A."/>
            <person name="Schaack S."/>
            <person name="Shapiro H."/>
            <person name="Shiga Y."/>
            <person name="Skalitzky C."/>
            <person name="Smith Z."/>
            <person name="Souvorov A."/>
            <person name="Sung W."/>
            <person name="Tang Z."/>
            <person name="Tsuchiya D."/>
            <person name="Tu H."/>
            <person name="Vos H."/>
            <person name="Wang M."/>
            <person name="Wolf Y.I."/>
            <person name="Yamagata H."/>
            <person name="Yamada T."/>
            <person name="Ye Y."/>
            <person name="Shaw J.R."/>
            <person name="Andrews J."/>
            <person name="Crease T.J."/>
            <person name="Tang H."/>
            <person name="Lucas S.M."/>
            <person name="Robertson H.M."/>
            <person name="Bork P."/>
            <person name="Koonin E.V."/>
            <person name="Zdobnov E.M."/>
            <person name="Grigoriev I.V."/>
            <person name="Lynch M."/>
            <person name="Boore J.L."/>
        </authorList>
    </citation>
    <scope>NUCLEOTIDE SEQUENCE [LARGE SCALE GENOMIC DNA]</scope>
</reference>
<feature type="domain" description="J" evidence="8">
    <location>
        <begin position="282"/>
        <end position="350"/>
    </location>
</feature>
<evidence type="ECO:0000256" key="4">
    <source>
        <dbReference type="ARBA" id="ARBA00022692"/>
    </source>
</evidence>
<dbReference type="STRING" id="6669.E9FVZ0"/>
<dbReference type="GO" id="GO:0016020">
    <property type="term" value="C:membrane"/>
    <property type="evidence" value="ECO:0000318"/>
    <property type="project" value="GO_Central"/>
</dbReference>
<dbReference type="HOGENOM" id="CLU_057927_0_0_1"/>
<dbReference type="PhylomeDB" id="E9FVZ0"/>
<keyword evidence="5 7" id="KW-1133">Transmembrane helix</keyword>
<dbReference type="PROSITE" id="PS50076">
    <property type="entry name" value="DNAJ_2"/>
    <property type="match status" value="1"/>
</dbReference>
<evidence type="ECO:0000256" key="6">
    <source>
        <dbReference type="ARBA" id="ARBA00023136"/>
    </source>
</evidence>
<dbReference type="InParanoid" id="E9FVZ0"/>
<evidence type="ECO:0000256" key="5">
    <source>
        <dbReference type="ARBA" id="ARBA00022989"/>
    </source>
</evidence>
<evidence type="ECO:0000259" key="8">
    <source>
        <dbReference type="PROSITE" id="PS50076"/>
    </source>
</evidence>
<evidence type="ECO:0000313" key="10">
    <source>
        <dbReference type="Proteomes" id="UP000000305"/>
    </source>
</evidence>
<proteinExistence type="predicted"/>
<evidence type="ECO:0000256" key="3">
    <source>
        <dbReference type="ARBA" id="ARBA00020945"/>
    </source>
</evidence>
<feature type="transmembrane region" description="Helical" evidence="7">
    <location>
        <begin position="144"/>
        <end position="177"/>
    </location>
</feature>
<comment type="function">
    <text evidence="1">May function as a co-chaperone.</text>
</comment>
<dbReference type="Pfam" id="PF05154">
    <property type="entry name" value="TM2"/>
    <property type="match status" value="1"/>
</dbReference>
<dbReference type="KEGG" id="dpx:DAPPUDRAFT_304710"/>
<dbReference type="Pfam" id="PF00226">
    <property type="entry name" value="DnaJ"/>
    <property type="match status" value="1"/>
</dbReference>
<keyword evidence="10" id="KW-1185">Reference proteome</keyword>
<dbReference type="CDD" id="cd06257">
    <property type="entry name" value="DnaJ"/>
    <property type="match status" value="1"/>
</dbReference>
<dbReference type="PANTHER" id="PTHR44733:SF1">
    <property type="entry name" value="DNAJ HOMOLOG SUBFAMILY C MEMBER 22"/>
    <property type="match status" value="1"/>
</dbReference>
<accession>E9FVZ0</accession>
<protein>
    <recommendedName>
        <fullName evidence="3">DnaJ homolog subfamily C member 22</fullName>
    </recommendedName>
</protein>
<evidence type="ECO:0000256" key="7">
    <source>
        <dbReference type="SAM" id="Phobius"/>
    </source>
</evidence>
<dbReference type="PRINTS" id="PR00625">
    <property type="entry name" value="JDOMAIN"/>
</dbReference>